<dbReference type="InterPro" id="IPR036855">
    <property type="entry name" value="Znf_CCCH_sf"/>
</dbReference>
<dbReference type="EMBL" id="LSRX01000946">
    <property type="protein sequence ID" value="OLP85946.1"/>
    <property type="molecule type" value="Genomic_DNA"/>
</dbReference>
<evidence type="ECO:0000256" key="1">
    <source>
        <dbReference type="ARBA" id="ARBA00022723"/>
    </source>
</evidence>
<keyword evidence="1 4" id="KW-0479">Metal-binding</keyword>
<protein>
    <recommendedName>
        <fullName evidence="6">C3H1-type domain-containing protein</fullName>
    </recommendedName>
</protein>
<feature type="compositionally biased region" description="Low complexity" evidence="5">
    <location>
        <begin position="453"/>
        <end position="463"/>
    </location>
</feature>
<dbReference type="GO" id="GO:0008270">
    <property type="term" value="F:zinc ion binding"/>
    <property type="evidence" value="ECO:0007669"/>
    <property type="project" value="UniProtKB-KW"/>
</dbReference>
<evidence type="ECO:0000256" key="4">
    <source>
        <dbReference type="PROSITE-ProRule" id="PRU00723"/>
    </source>
</evidence>
<evidence type="ECO:0000313" key="8">
    <source>
        <dbReference type="Proteomes" id="UP000186817"/>
    </source>
</evidence>
<keyword evidence="8" id="KW-1185">Reference proteome</keyword>
<feature type="zinc finger region" description="C3H1-type" evidence="4">
    <location>
        <begin position="462"/>
        <end position="490"/>
    </location>
</feature>
<evidence type="ECO:0000256" key="3">
    <source>
        <dbReference type="ARBA" id="ARBA00022833"/>
    </source>
</evidence>
<reference evidence="7 8" key="1">
    <citation type="submission" date="2016-02" db="EMBL/GenBank/DDBJ databases">
        <title>Genome analysis of coral dinoflagellate symbionts highlights evolutionary adaptations to a symbiotic lifestyle.</title>
        <authorList>
            <person name="Aranda M."/>
            <person name="Li Y."/>
            <person name="Liew Y.J."/>
            <person name="Baumgarten S."/>
            <person name="Simakov O."/>
            <person name="Wilson M."/>
            <person name="Piel J."/>
            <person name="Ashoor H."/>
            <person name="Bougouffa S."/>
            <person name="Bajic V.B."/>
            <person name="Ryu T."/>
            <person name="Ravasi T."/>
            <person name="Bayer T."/>
            <person name="Micklem G."/>
            <person name="Kim H."/>
            <person name="Bhak J."/>
            <person name="Lajeunesse T.C."/>
            <person name="Voolstra C.R."/>
        </authorList>
    </citation>
    <scope>NUCLEOTIDE SEQUENCE [LARGE SCALE GENOMIC DNA]</scope>
    <source>
        <strain evidence="7 8">CCMP2467</strain>
    </source>
</reference>
<proteinExistence type="predicted"/>
<evidence type="ECO:0000259" key="6">
    <source>
        <dbReference type="PROSITE" id="PS50103"/>
    </source>
</evidence>
<evidence type="ECO:0000313" key="7">
    <source>
        <dbReference type="EMBL" id="OLP85946.1"/>
    </source>
</evidence>
<evidence type="ECO:0000256" key="2">
    <source>
        <dbReference type="ARBA" id="ARBA00022771"/>
    </source>
</evidence>
<dbReference type="OrthoDB" id="423711at2759"/>
<dbReference type="PROSITE" id="PS50103">
    <property type="entry name" value="ZF_C3H1"/>
    <property type="match status" value="1"/>
</dbReference>
<keyword evidence="3 4" id="KW-0862">Zinc</keyword>
<accession>A0A1Q9CSN5</accession>
<keyword evidence="2 4" id="KW-0863">Zinc-finger</keyword>
<dbReference type="AlphaFoldDB" id="A0A1Q9CSN5"/>
<feature type="region of interest" description="Disordered" evidence="5">
    <location>
        <begin position="442"/>
        <end position="463"/>
    </location>
</feature>
<dbReference type="SUPFAM" id="SSF90229">
    <property type="entry name" value="CCCH zinc finger"/>
    <property type="match status" value="1"/>
</dbReference>
<feature type="domain" description="C3H1-type" evidence="6">
    <location>
        <begin position="462"/>
        <end position="490"/>
    </location>
</feature>
<comment type="caution">
    <text evidence="7">The sequence shown here is derived from an EMBL/GenBank/DDBJ whole genome shotgun (WGS) entry which is preliminary data.</text>
</comment>
<gene>
    <name evidence="7" type="ORF">AK812_SmicGene33007</name>
</gene>
<name>A0A1Q9CSN5_SYMMI</name>
<organism evidence="7 8">
    <name type="scientific">Symbiodinium microadriaticum</name>
    <name type="common">Dinoflagellate</name>
    <name type="synonym">Zooxanthella microadriatica</name>
    <dbReference type="NCBI Taxonomy" id="2951"/>
    <lineage>
        <taxon>Eukaryota</taxon>
        <taxon>Sar</taxon>
        <taxon>Alveolata</taxon>
        <taxon>Dinophyceae</taxon>
        <taxon>Suessiales</taxon>
        <taxon>Symbiodiniaceae</taxon>
        <taxon>Symbiodinium</taxon>
    </lineage>
</organism>
<dbReference type="Proteomes" id="UP000186817">
    <property type="component" value="Unassembled WGS sequence"/>
</dbReference>
<dbReference type="InterPro" id="IPR000571">
    <property type="entry name" value="Znf_CCCH"/>
</dbReference>
<evidence type="ECO:0000256" key="5">
    <source>
        <dbReference type="SAM" id="MobiDB-lite"/>
    </source>
</evidence>
<sequence>MLGVQVVLVVMKRTNLPDRARTPDLGRDVRTRRRLRTVTGQLQHLLQQHAHSLPPQPQQHLQGVQPLTQDDAQASQSQVYKELQPLAMFHRQERTGSDKEEAVARDHNLKRLVEGIQAANLEANSLVKGKGMAANAATSVVGGGKFGMPQFGPPGDQQAQETLSADESSPLNILVQGMRQLQQVYMEKKGGADHEALKSTELPALPELTGDTGVEFSDWLYVAEQTIAAMSDSASLWYEKTLACVREAYSRYQVASPLERLTIGPRIAPELLEPKWVRLDRKVMTLILAAMPKTVREDAVTHRVSSVAAVLFRLHILYSPGGIAERTAVLKHLEGHSAGDQVVDAIAALRRWKRHLTRSQEMLLSVPDASIPSAWVGSHRGSLEAAFLGEKLQSRPTQESVMKFYDHLMAELQQALPAKWSLKGSSGTSDPPKVRAIGAGMGEASETTSPTGSPTRASPRSTAATTPCKFFASDAGCKRGQACKFQHEFQGKDDKRARPAPTVAAVQPVEPKATVPAAPVKDSLGTSVIGSGVGGEQRQGVVVAEPIGLNAEGGAQGPEIQAFMKEVNTMLQRLTRLSSMKVVDSLEPEIKRVEASMAGFASAQDGVALLDSGATHPFKPLVEKDLADIVQVQLADGQKVDLQQNRAGTLMPVKNSNLDRANSVTTIVPLGTLVQEFGLHGGLGQARFLGLETKTTFEAGLLEYRRIGNRTEGLRALIASDSIFHHLVGYETGKLLQLLKLVAEAAAAVAAVSAVDLQCSASQESHYR</sequence>